<reference evidence="1 2" key="1">
    <citation type="submission" date="2020-07" db="EMBL/GenBank/DDBJ databases">
        <title>Sequencing the genomes of 1000 actinobacteria strains.</title>
        <authorList>
            <person name="Klenk H.-P."/>
        </authorList>
    </citation>
    <scope>NUCLEOTIDE SEQUENCE [LARGE SCALE GENOMIC DNA]</scope>
    <source>
        <strain evidence="1 2">DSM 45772</strain>
    </source>
</reference>
<sequence>MSSGGGDALTALTALEPLAARVCPWATDRPAPELDEDPDGPVRAMPVILRLEKQDPPTPTALLEAAAAAALALCLDERSARGGEWFDEVAAWCGAGRIRKLARRARTSHWRAVQEVPGVTVSDLVRALVPGPVDDVPHEVRRLQIGGTDLPDDEPGPVPAGEPVIWLNPRVEQSTGKAGAQVGHASMILATVLAWTGGDPHRVTAPAVRTASTSDWDVWCAALEDPEAAWTRYGVAPVRDAGFTEVAPGTVTCIGQVAAGG</sequence>
<evidence type="ECO:0000313" key="2">
    <source>
        <dbReference type="Proteomes" id="UP000535890"/>
    </source>
</evidence>
<organism evidence="1 2">
    <name type="scientific">Actinomycetospora corticicola</name>
    <dbReference type="NCBI Taxonomy" id="663602"/>
    <lineage>
        <taxon>Bacteria</taxon>
        <taxon>Bacillati</taxon>
        <taxon>Actinomycetota</taxon>
        <taxon>Actinomycetes</taxon>
        <taxon>Pseudonocardiales</taxon>
        <taxon>Pseudonocardiaceae</taxon>
        <taxon>Actinomycetospora</taxon>
    </lineage>
</organism>
<proteinExistence type="predicted"/>
<dbReference type="SUPFAM" id="SSF102462">
    <property type="entry name" value="Peptidyl-tRNA hydrolase II"/>
    <property type="match status" value="1"/>
</dbReference>
<dbReference type="AlphaFoldDB" id="A0A7Y9J8W0"/>
<comment type="caution">
    <text evidence="1">The sequence shown here is derived from an EMBL/GenBank/DDBJ whole genome shotgun (WGS) entry which is preliminary data.</text>
</comment>
<dbReference type="InterPro" id="IPR023476">
    <property type="entry name" value="Pep_tRNA_hydro_II_dom_sf"/>
</dbReference>
<protein>
    <submittedName>
        <fullName evidence="1">Peptidyl-tRNA hydrolase</fullName>
    </submittedName>
</protein>
<evidence type="ECO:0000313" key="1">
    <source>
        <dbReference type="EMBL" id="NYD39531.1"/>
    </source>
</evidence>
<dbReference type="Gene3D" id="3.40.1490.10">
    <property type="entry name" value="Bit1"/>
    <property type="match status" value="1"/>
</dbReference>
<name>A0A7Y9J8W0_9PSEU</name>
<dbReference type="GO" id="GO:0016787">
    <property type="term" value="F:hydrolase activity"/>
    <property type="evidence" value="ECO:0007669"/>
    <property type="project" value="UniProtKB-KW"/>
</dbReference>
<accession>A0A7Y9J8W0</accession>
<dbReference type="EMBL" id="JACCBN010000001">
    <property type="protein sequence ID" value="NYD39531.1"/>
    <property type="molecule type" value="Genomic_DNA"/>
</dbReference>
<keyword evidence="2" id="KW-1185">Reference proteome</keyword>
<dbReference type="Proteomes" id="UP000535890">
    <property type="component" value="Unassembled WGS sequence"/>
</dbReference>
<gene>
    <name evidence="1" type="ORF">BJ983_005633</name>
</gene>
<keyword evidence="1" id="KW-0378">Hydrolase</keyword>